<dbReference type="RefSeq" id="WP_200590201.1">
    <property type="nucleotide sequence ID" value="NZ_JAEPBG010000001.1"/>
</dbReference>
<evidence type="ECO:0000313" key="9">
    <source>
        <dbReference type="Proteomes" id="UP000622890"/>
    </source>
</evidence>
<evidence type="ECO:0000256" key="6">
    <source>
        <dbReference type="SAM" id="MobiDB-lite"/>
    </source>
</evidence>
<dbReference type="InterPro" id="IPR003594">
    <property type="entry name" value="HATPase_dom"/>
</dbReference>
<keyword evidence="5" id="KW-0175">Coiled coil</keyword>
<name>A0A934W5P3_9BURK</name>
<evidence type="ECO:0000256" key="3">
    <source>
        <dbReference type="ARBA" id="ARBA00023012"/>
    </source>
</evidence>
<keyword evidence="9" id="KW-1185">Reference proteome</keyword>
<dbReference type="SMART" id="SM00448">
    <property type="entry name" value="REC"/>
    <property type="match status" value="1"/>
</dbReference>
<dbReference type="GO" id="GO:0000155">
    <property type="term" value="F:phosphorelay sensor kinase activity"/>
    <property type="evidence" value="ECO:0007669"/>
    <property type="project" value="InterPro"/>
</dbReference>
<dbReference type="CDD" id="cd17574">
    <property type="entry name" value="REC_OmpR"/>
    <property type="match status" value="1"/>
</dbReference>
<evidence type="ECO:0000256" key="2">
    <source>
        <dbReference type="ARBA" id="ARBA00022777"/>
    </source>
</evidence>
<keyword evidence="3" id="KW-0902">Two-component regulatory system</keyword>
<dbReference type="Gene3D" id="1.20.5.1930">
    <property type="match status" value="1"/>
</dbReference>
<feature type="modified residue" description="4-aspartylphosphate" evidence="4">
    <location>
        <position position="238"/>
    </location>
</feature>
<keyword evidence="4" id="KW-0597">Phosphoprotein</keyword>
<evidence type="ECO:0000259" key="7">
    <source>
        <dbReference type="PROSITE" id="PS50110"/>
    </source>
</evidence>
<evidence type="ECO:0000256" key="1">
    <source>
        <dbReference type="ARBA" id="ARBA00022679"/>
    </source>
</evidence>
<dbReference type="GO" id="GO:0046983">
    <property type="term" value="F:protein dimerization activity"/>
    <property type="evidence" value="ECO:0007669"/>
    <property type="project" value="InterPro"/>
</dbReference>
<protein>
    <submittedName>
        <fullName evidence="8">Response regulator</fullName>
    </submittedName>
</protein>
<feature type="coiled-coil region" evidence="5">
    <location>
        <begin position="298"/>
        <end position="374"/>
    </location>
</feature>
<dbReference type="PANTHER" id="PTHR24421">
    <property type="entry name" value="NITRATE/NITRITE SENSOR PROTEIN NARX-RELATED"/>
    <property type="match status" value="1"/>
</dbReference>
<organism evidence="8 9">
    <name type="scientific">Noviherbaspirillum pedocola</name>
    <dbReference type="NCBI Taxonomy" id="2801341"/>
    <lineage>
        <taxon>Bacteria</taxon>
        <taxon>Pseudomonadati</taxon>
        <taxon>Pseudomonadota</taxon>
        <taxon>Betaproteobacteria</taxon>
        <taxon>Burkholderiales</taxon>
        <taxon>Oxalobacteraceae</taxon>
        <taxon>Noviherbaspirillum</taxon>
    </lineage>
</organism>
<dbReference type="CDD" id="cd16917">
    <property type="entry name" value="HATPase_UhpB-NarQ-NarX-like"/>
    <property type="match status" value="1"/>
</dbReference>
<evidence type="ECO:0000256" key="4">
    <source>
        <dbReference type="PROSITE-ProRule" id="PRU00169"/>
    </source>
</evidence>
<dbReference type="InterPro" id="IPR050482">
    <property type="entry name" value="Sensor_HK_TwoCompSys"/>
</dbReference>
<dbReference type="Gene3D" id="3.40.50.2300">
    <property type="match status" value="1"/>
</dbReference>
<sequence length="551" mass="60292">MTEQPMHEMPSGSDEERDEIESRMRSYAAITLALAADVEARDLAARVLPAVQEEVCGIALFASDECHEAPQLRSHAGFAAAPTPEAVNALLGPAGRTERDRLVVFEVKSAPPWLEQARACAAVPFTLEAHHSGYVLFALRSAAISRAFAAEINLIAQRMGDCLLGQARRSAAPGADADADAAPVHEVIKVLLIDDEPMLMAHIRRLLRQRGFAFHAAERGQHGLDLAASVQPDAILVDKLLPDMDGIDVLRALRRNERLSTVPVIMLSGHADEESRVRALRAGADDFVAKPFSAKELVARIRANVRMAQARRAEVRRESELMRLRQSQQELRKLLDTIQSVRVDERRRLAREVHDQLGQLLTAAKIELRLLEERSRTASSAPVETVALGELRSALSSIDMAIASVQNISILLRPPALERGGLLAALRWLTADWQRRTHLSCRLVHDTAGYVEPSQFVAGELLRICQEALTNVLRHANASAVTIHIGVRGLNFVVRIHDNGVGIARETACSADAIGLTGMRERAASIRASLRIHGRPGCGTIVAVRRRLAIL</sequence>
<keyword evidence="2" id="KW-0418">Kinase</keyword>
<dbReference type="SMART" id="SM00387">
    <property type="entry name" value="HATPase_c"/>
    <property type="match status" value="1"/>
</dbReference>
<gene>
    <name evidence="8" type="ORF">JJB74_02235</name>
</gene>
<keyword evidence="1" id="KW-0808">Transferase</keyword>
<dbReference type="SUPFAM" id="SSF55874">
    <property type="entry name" value="ATPase domain of HSP90 chaperone/DNA topoisomerase II/histidine kinase"/>
    <property type="match status" value="1"/>
</dbReference>
<dbReference type="Pfam" id="PF02518">
    <property type="entry name" value="HATPase_c"/>
    <property type="match status" value="1"/>
</dbReference>
<dbReference type="PANTHER" id="PTHR24421:SF59">
    <property type="entry name" value="OXYGEN SENSOR HISTIDINE KINASE NREB"/>
    <property type="match status" value="1"/>
</dbReference>
<dbReference type="AlphaFoldDB" id="A0A934W5P3"/>
<dbReference type="InterPro" id="IPR011712">
    <property type="entry name" value="Sig_transdc_His_kin_sub3_dim/P"/>
</dbReference>
<dbReference type="Gene3D" id="3.30.565.10">
    <property type="entry name" value="Histidine kinase-like ATPase, C-terminal domain"/>
    <property type="match status" value="1"/>
</dbReference>
<dbReference type="SUPFAM" id="SSF52172">
    <property type="entry name" value="CheY-like"/>
    <property type="match status" value="1"/>
</dbReference>
<accession>A0A934W5P3</accession>
<dbReference type="InterPro" id="IPR011006">
    <property type="entry name" value="CheY-like_superfamily"/>
</dbReference>
<dbReference type="PROSITE" id="PS50110">
    <property type="entry name" value="RESPONSE_REGULATORY"/>
    <property type="match status" value="1"/>
</dbReference>
<evidence type="ECO:0000313" key="8">
    <source>
        <dbReference type="EMBL" id="MBK4733438.1"/>
    </source>
</evidence>
<dbReference type="InterPro" id="IPR001789">
    <property type="entry name" value="Sig_transdc_resp-reg_receiver"/>
</dbReference>
<dbReference type="InterPro" id="IPR036890">
    <property type="entry name" value="HATPase_C_sf"/>
</dbReference>
<dbReference type="EMBL" id="JAEPBG010000001">
    <property type="protein sequence ID" value="MBK4733438.1"/>
    <property type="molecule type" value="Genomic_DNA"/>
</dbReference>
<reference evidence="8" key="1">
    <citation type="submission" date="2021-01" db="EMBL/GenBank/DDBJ databases">
        <title>Genome sequence of strain Noviherbaspirillum sp. DKR-6.</title>
        <authorList>
            <person name="Chaudhary D.K."/>
        </authorList>
    </citation>
    <scope>NUCLEOTIDE SEQUENCE</scope>
    <source>
        <strain evidence="8">DKR-6</strain>
    </source>
</reference>
<dbReference type="GO" id="GO:0016020">
    <property type="term" value="C:membrane"/>
    <property type="evidence" value="ECO:0007669"/>
    <property type="project" value="InterPro"/>
</dbReference>
<dbReference type="Pfam" id="PF00072">
    <property type="entry name" value="Response_reg"/>
    <property type="match status" value="1"/>
</dbReference>
<dbReference type="Proteomes" id="UP000622890">
    <property type="component" value="Unassembled WGS sequence"/>
</dbReference>
<evidence type="ECO:0000256" key="5">
    <source>
        <dbReference type="SAM" id="Coils"/>
    </source>
</evidence>
<proteinExistence type="predicted"/>
<feature type="domain" description="Response regulatory" evidence="7">
    <location>
        <begin position="189"/>
        <end position="305"/>
    </location>
</feature>
<comment type="caution">
    <text evidence="8">The sequence shown here is derived from an EMBL/GenBank/DDBJ whole genome shotgun (WGS) entry which is preliminary data.</text>
</comment>
<feature type="region of interest" description="Disordered" evidence="6">
    <location>
        <begin position="1"/>
        <end position="21"/>
    </location>
</feature>
<dbReference type="Pfam" id="PF07730">
    <property type="entry name" value="HisKA_3"/>
    <property type="match status" value="1"/>
</dbReference>